<keyword evidence="2" id="KW-1133">Transmembrane helix</keyword>
<evidence type="ECO:0000256" key="2">
    <source>
        <dbReference type="SAM" id="Phobius"/>
    </source>
</evidence>
<keyword evidence="2" id="KW-0812">Transmembrane</keyword>
<accession>A0A8W8NT99</accession>
<sequence>MLEETSSQPHFLPVVAVSGLGLILSLYLLVLCVCAKSKEKKENLEETTHLKNGTEPQANTIAVNIDESLTVLRPPATNGNISRHSGGSPKGGSSPHPPGTNHRELPQPPTASRNTIGGKTNPFKGEASNKRNTVGEVILTEDQDDYDHLMRQGFPKNNLRRSNYDHIQLGDDGQFHVQARKPNPPTEEQPENDYAEVERENIYEGVKDKQPEPEPKASVPVTAAPVKRLYDPYSSVNDEEEVEEDSEVQKQQQKTFDPYSKVKVGDEPPKKNVDADKNVSDGSLVKTKEYDPYSRVKDSDSNSGSFRSKPFDPYSRVKDDKDDSSGGTFKDIDPYSTVKEERTPRGNGKDDPYSKVKDAIDNETSVDDIDDPYNRVVDDPYNKVKDDDPYNKVKGAESLAKVKGDDPYNKVKDDPYTGVKGDDPYNKVTEDEPEDPYNSVEEDEGAAEEGEGQSQGRPTSYQYSTVSKVNQELREGGFSVVGEYAQVMKNKDTEANINRPLPLPSASQTNRRSDPDSYQLPPEPPRRYQEDYNEGNHQSSVSHSTNGTTTVMGAGATGGTEVTPSEVAPTTTNNIGSTAVTQTPKHKEPPYLKLTARESMASINARRALNTYEEVTDRENMYATVEGGSGDGVVTSRGGAQNSQQLIRQELYEEIPNGDQLPAPAPPSLDILHQMTEGKPRVPGDTDSSNRSSFAEGQKSPGATASPRFSSGSTEAMSTGMVNPAFDGDQDTGGVSLDPNYTTVRDCIPERQVEGDPNYESVEEVKSKVQEVEQEEQRKAMMERKKRLHVYEEVKEGETNPVRERVLRRHMYEDLDGVKTQKQELDKQEVNKQEEELEDREVWKRRSDVLCEKL</sequence>
<feature type="compositionally biased region" description="Acidic residues" evidence="1">
    <location>
        <begin position="237"/>
        <end position="246"/>
    </location>
</feature>
<feature type="region of interest" description="Disordered" evidence="1">
    <location>
        <begin position="656"/>
        <end position="742"/>
    </location>
</feature>
<evidence type="ECO:0000313" key="3">
    <source>
        <dbReference type="EnsemblMetazoa" id="G7065.5:cds"/>
    </source>
</evidence>
<organism evidence="3 4">
    <name type="scientific">Magallana gigas</name>
    <name type="common">Pacific oyster</name>
    <name type="synonym">Crassostrea gigas</name>
    <dbReference type="NCBI Taxonomy" id="29159"/>
    <lineage>
        <taxon>Eukaryota</taxon>
        <taxon>Metazoa</taxon>
        <taxon>Spiralia</taxon>
        <taxon>Lophotrochozoa</taxon>
        <taxon>Mollusca</taxon>
        <taxon>Bivalvia</taxon>
        <taxon>Autobranchia</taxon>
        <taxon>Pteriomorphia</taxon>
        <taxon>Ostreida</taxon>
        <taxon>Ostreoidea</taxon>
        <taxon>Ostreidae</taxon>
        <taxon>Magallana</taxon>
    </lineage>
</organism>
<feature type="compositionally biased region" description="Polar residues" evidence="1">
    <location>
        <begin position="454"/>
        <end position="466"/>
    </location>
</feature>
<feature type="compositionally biased region" description="Polar residues" evidence="1">
    <location>
        <begin position="686"/>
        <end position="721"/>
    </location>
</feature>
<dbReference type="OMA" id="SHMYEDI"/>
<protein>
    <submittedName>
        <fullName evidence="3">Uncharacterized protein</fullName>
    </submittedName>
</protein>
<dbReference type="Proteomes" id="UP000005408">
    <property type="component" value="Unassembled WGS sequence"/>
</dbReference>
<proteinExistence type="predicted"/>
<reference evidence="3" key="1">
    <citation type="submission" date="2022-08" db="UniProtKB">
        <authorList>
            <consortium name="EnsemblMetazoa"/>
        </authorList>
    </citation>
    <scope>IDENTIFICATION</scope>
    <source>
        <strain evidence="3">05x7-T-G4-1.051#20</strain>
    </source>
</reference>
<feature type="compositionally biased region" description="Basic and acidic residues" evidence="1">
    <location>
        <begin position="286"/>
        <end position="300"/>
    </location>
</feature>
<evidence type="ECO:0000256" key="1">
    <source>
        <dbReference type="SAM" id="MobiDB-lite"/>
    </source>
</evidence>
<dbReference type="AlphaFoldDB" id="A0A8W8NT99"/>
<name>A0A8W8NT99_MAGGI</name>
<feature type="compositionally biased region" description="Low complexity" evidence="1">
    <location>
        <begin position="545"/>
        <end position="563"/>
    </location>
</feature>
<feature type="compositionally biased region" description="Acidic residues" evidence="1">
    <location>
        <begin position="431"/>
        <end position="451"/>
    </location>
</feature>
<feature type="compositionally biased region" description="Basic and acidic residues" evidence="1">
    <location>
        <begin position="315"/>
        <end position="360"/>
    </location>
</feature>
<feature type="region of interest" description="Disordered" evidence="1">
    <location>
        <begin position="73"/>
        <end position="132"/>
    </location>
</feature>
<evidence type="ECO:0000313" key="4">
    <source>
        <dbReference type="Proteomes" id="UP000005408"/>
    </source>
</evidence>
<keyword evidence="4" id="KW-1185">Reference proteome</keyword>
<feature type="compositionally biased region" description="Basic and acidic residues" evidence="1">
    <location>
        <begin position="372"/>
        <end position="430"/>
    </location>
</feature>
<feature type="region of interest" description="Disordered" evidence="1">
    <location>
        <begin position="818"/>
        <end position="838"/>
    </location>
</feature>
<feature type="region of interest" description="Disordered" evidence="1">
    <location>
        <begin position="491"/>
        <end position="590"/>
    </location>
</feature>
<feature type="compositionally biased region" description="Polar residues" evidence="1">
    <location>
        <begin position="568"/>
        <end position="583"/>
    </location>
</feature>
<feature type="transmembrane region" description="Helical" evidence="2">
    <location>
        <begin position="12"/>
        <end position="34"/>
    </location>
</feature>
<dbReference type="OrthoDB" id="6120255at2759"/>
<feature type="compositionally biased region" description="Basic and acidic residues" evidence="1">
    <location>
        <begin position="263"/>
        <end position="279"/>
    </location>
</feature>
<feature type="compositionally biased region" description="Low complexity" evidence="1">
    <location>
        <begin position="84"/>
        <end position="94"/>
    </location>
</feature>
<feature type="compositionally biased region" description="Polar residues" evidence="1">
    <location>
        <begin position="535"/>
        <end position="544"/>
    </location>
</feature>
<keyword evidence="2" id="KW-0472">Membrane</keyword>
<feature type="compositionally biased region" description="Basic and acidic residues" evidence="1">
    <location>
        <begin position="196"/>
        <end position="215"/>
    </location>
</feature>
<dbReference type="EnsemblMetazoa" id="G7065.5">
    <property type="protein sequence ID" value="G7065.5:cds"/>
    <property type="gene ID" value="G7065"/>
</dbReference>
<feature type="region of interest" description="Disordered" evidence="1">
    <location>
        <begin position="176"/>
        <end position="466"/>
    </location>
</feature>